<reference evidence="7" key="1">
    <citation type="submission" date="2020-05" db="EMBL/GenBank/DDBJ databases">
        <authorList>
            <person name="Chiriac C."/>
            <person name="Salcher M."/>
            <person name="Ghai R."/>
            <person name="Kavagutti S V."/>
        </authorList>
    </citation>
    <scope>NUCLEOTIDE SEQUENCE</scope>
</reference>
<dbReference type="EMBL" id="CAEZXP010000004">
    <property type="protein sequence ID" value="CAB4701909.1"/>
    <property type="molecule type" value="Genomic_DNA"/>
</dbReference>
<dbReference type="Gene3D" id="1.20.1420.30">
    <property type="entry name" value="NCX, central ion-binding region"/>
    <property type="match status" value="1"/>
</dbReference>
<sequence>MGGLGAPLLTLVFVAGAAATWLAGGLLSRTTDALDTRFGLGEALGGLILLAVTGSLPEIAITASAAISGHLDLAVGNLIGGVAIQTLVLVILDAVSGPERPLSFRVGSLIPVIEGLMVVVVLATALAGAALPASTNIGGASPTSIAVVIFWIAGVWVVNRVRLQPAWDVHAPEATPGRRHVRQRHPVAPHPYASASTAKVIALFVGASIVTLGAGVALQSSGSALASSMGMQGAIFGATFLAAASALPEIASGITAVRLGDLQLAVGDILGGNSFQICLLLLADLLAGTPVIVAAHRSDLWLGGIGLLVTGIAAGAIIARPKRTFFWLGIDSLAMVAIYTCGVALLPLIK</sequence>
<dbReference type="InterPro" id="IPR004837">
    <property type="entry name" value="NaCa_Exmemb"/>
</dbReference>
<feature type="transmembrane region" description="Helical" evidence="5">
    <location>
        <begin position="200"/>
        <end position="218"/>
    </location>
</feature>
<name>A0A6J6PSY9_9ZZZZ</name>
<feature type="transmembrane region" description="Helical" evidence="5">
    <location>
        <begin position="112"/>
        <end position="133"/>
    </location>
</feature>
<gene>
    <name evidence="7" type="ORF">UFOPK2399_01417</name>
</gene>
<evidence type="ECO:0000313" key="7">
    <source>
        <dbReference type="EMBL" id="CAB4701909.1"/>
    </source>
</evidence>
<feature type="transmembrane region" description="Helical" evidence="5">
    <location>
        <begin position="43"/>
        <end position="61"/>
    </location>
</feature>
<feature type="transmembrane region" description="Helical" evidence="5">
    <location>
        <begin position="325"/>
        <end position="349"/>
    </location>
</feature>
<evidence type="ECO:0000256" key="3">
    <source>
        <dbReference type="ARBA" id="ARBA00022989"/>
    </source>
</evidence>
<comment type="subcellular location">
    <subcellularLocation>
        <location evidence="1">Membrane</location>
        <topology evidence="1">Multi-pass membrane protein</topology>
    </subcellularLocation>
</comment>
<protein>
    <submittedName>
        <fullName evidence="7">Unannotated protein</fullName>
    </submittedName>
</protein>
<evidence type="ECO:0000259" key="6">
    <source>
        <dbReference type="Pfam" id="PF01699"/>
    </source>
</evidence>
<evidence type="ECO:0000256" key="4">
    <source>
        <dbReference type="ARBA" id="ARBA00023136"/>
    </source>
</evidence>
<evidence type="ECO:0000256" key="1">
    <source>
        <dbReference type="ARBA" id="ARBA00004141"/>
    </source>
</evidence>
<feature type="transmembrane region" description="Helical" evidence="5">
    <location>
        <begin position="73"/>
        <end position="92"/>
    </location>
</feature>
<dbReference type="GO" id="GO:0016020">
    <property type="term" value="C:membrane"/>
    <property type="evidence" value="ECO:0007669"/>
    <property type="project" value="UniProtKB-SubCell"/>
</dbReference>
<proteinExistence type="predicted"/>
<organism evidence="7">
    <name type="scientific">freshwater metagenome</name>
    <dbReference type="NCBI Taxonomy" id="449393"/>
    <lineage>
        <taxon>unclassified sequences</taxon>
        <taxon>metagenomes</taxon>
        <taxon>ecological metagenomes</taxon>
    </lineage>
</organism>
<dbReference type="AlphaFoldDB" id="A0A6J6PSY9"/>
<dbReference type="Pfam" id="PF01699">
    <property type="entry name" value="Na_Ca_ex"/>
    <property type="match status" value="2"/>
</dbReference>
<feature type="transmembrane region" description="Helical" evidence="5">
    <location>
        <begin position="274"/>
        <end position="293"/>
    </location>
</feature>
<feature type="transmembrane region" description="Helical" evidence="5">
    <location>
        <begin position="230"/>
        <end position="254"/>
    </location>
</feature>
<feature type="domain" description="Sodium/calcium exchanger membrane region" evidence="6">
    <location>
        <begin position="9"/>
        <end position="156"/>
    </location>
</feature>
<evidence type="ECO:0000256" key="5">
    <source>
        <dbReference type="SAM" id="Phobius"/>
    </source>
</evidence>
<keyword evidence="2 5" id="KW-0812">Transmembrane</keyword>
<keyword evidence="3 5" id="KW-1133">Transmembrane helix</keyword>
<accession>A0A6J6PSY9</accession>
<feature type="transmembrane region" description="Helical" evidence="5">
    <location>
        <begin position="300"/>
        <end position="319"/>
    </location>
</feature>
<feature type="transmembrane region" description="Helical" evidence="5">
    <location>
        <begin position="140"/>
        <end position="158"/>
    </location>
</feature>
<feature type="domain" description="Sodium/calcium exchanger membrane region" evidence="6">
    <location>
        <begin position="201"/>
        <end position="343"/>
    </location>
</feature>
<dbReference type="InterPro" id="IPR044880">
    <property type="entry name" value="NCX_ion-bd_dom_sf"/>
</dbReference>
<keyword evidence="4 5" id="KW-0472">Membrane</keyword>
<dbReference type="GO" id="GO:0055085">
    <property type="term" value="P:transmembrane transport"/>
    <property type="evidence" value="ECO:0007669"/>
    <property type="project" value="InterPro"/>
</dbReference>
<evidence type="ECO:0000256" key="2">
    <source>
        <dbReference type="ARBA" id="ARBA00022692"/>
    </source>
</evidence>